<comment type="caution">
    <text evidence="2">The sequence shown here is derived from an EMBL/GenBank/DDBJ whole genome shotgun (WGS) entry which is preliminary data.</text>
</comment>
<organism evidence="2 3">
    <name type="scientific">Claviceps pazoutovae</name>
    <dbReference type="NCBI Taxonomy" id="1649127"/>
    <lineage>
        <taxon>Eukaryota</taxon>
        <taxon>Fungi</taxon>
        <taxon>Dikarya</taxon>
        <taxon>Ascomycota</taxon>
        <taxon>Pezizomycotina</taxon>
        <taxon>Sordariomycetes</taxon>
        <taxon>Hypocreomycetidae</taxon>
        <taxon>Hypocreales</taxon>
        <taxon>Clavicipitaceae</taxon>
        <taxon>Claviceps</taxon>
    </lineage>
</organism>
<dbReference type="EMBL" id="SRPO01000002">
    <property type="protein sequence ID" value="KAG5949659.1"/>
    <property type="molecule type" value="Genomic_DNA"/>
</dbReference>
<proteinExistence type="predicted"/>
<evidence type="ECO:0000313" key="3">
    <source>
        <dbReference type="Proteomes" id="UP000706124"/>
    </source>
</evidence>
<keyword evidence="3" id="KW-1185">Reference proteome</keyword>
<dbReference type="Proteomes" id="UP000706124">
    <property type="component" value="Unassembled WGS sequence"/>
</dbReference>
<sequence>MADRKNHRFESARNVLKRIRHSKNKSTEAGPSEAATGEGIGENALQEGQALSQGLSETETTNPLLGFVQEALQQRQQQREVAAAASGDDSKIEPLPRLGQDGRACFFPLSCSQEAWNQLLADFPDDAAALWELGHDELGHGPFAPGS</sequence>
<evidence type="ECO:0000256" key="1">
    <source>
        <dbReference type="SAM" id="MobiDB-lite"/>
    </source>
</evidence>
<feature type="compositionally biased region" description="Basic and acidic residues" evidence="1">
    <location>
        <begin position="1"/>
        <end position="11"/>
    </location>
</feature>
<accession>A0A9P7MKX9</accession>
<protein>
    <submittedName>
        <fullName evidence="2">Uncharacterized protein</fullName>
    </submittedName>
</protein>
<reference evidence="2 3" key="1">
    <citation type="journal article" date="2020" name="bioRxiv">
        <title>Whole genome comparisons of ergot fungi reveals the divergence and evolution of species within the genus Claviceps are the result of varying mechanisms driving genome evolution and host range expansion.</title>
        <authorList>
            <person name="Wyka S.A."/>
            <person name="Mondo S.J."/>
            <person name="Liu M."/>
            <person name="Dettman J."/>
            <person name="Nalam V."/>
            <person name="Broders K.D."/>
        </authorList>
    </citation>
    <scope>NUCLEOTIDE SEQUENCE [LARGE SCALE GENOMIC DNA]</scope>
    <source>
        <strain evidence="2 3">CCC 1485</strain>
    </source>
</reference>
<feature type="compositionally biased region" description="Basic residues" evidence="1">
    <location>
        <begin position="15"/>
        <end position="24"/>
    </location>
</feature>
<feature type="compositionally biased region" description="Polar residues" evidence="1">
    <location>
        <begin position="49"/>
        <end position="58"/>
    </location>
</feature>
<dbReference type="OrthoDB" id="4956540at2759"/>
<gene>
    <name evidence="2" type="ORF">E4U60_002197</name>
</gene>
<dbReference type="AlphaFoldDB" id="A0A9P7MKX9"/>
<evidence type="ECO:0000313" key="2">
    <source>
        <dbReference type="EMBL" id="KAG5949659.1"/>
    </source>
</evidence>
<feature type="region of interest" description="Disordered" evidence="1">
    <location>
        <begin position="1"/>
        <end position="58"/>
    </location>
</feature>
<name>A0A9P7MKX9_9HYPO</name>